<dbReference type="PANTHER" id="PTHR10194">
    <property type="entry name" value="RAS GTPASE-ACTIVATING PROTEINS"/>
    <property type="match status" value="1"/>
</dbReference>
<feature type="region of interest" description="Disordered" evidence="2">
    <location>
        <begin position="1169"/>
        <end position="1280"/>
    </location>
</feature>
<feature type="region of interest" description="Disordered" evidence="2">
    <location>
        <begin position="557"/>
        <end position="608"/>
    </location>
</feature>
<feature type="compositionally biased region" description="Gly residues" evidence="2">
    <location>
        <begin position="1295"/>
        <end position="1309"/>
    </location>
</feature>
<feature type="region of interest" description="Disordered" evidence="2">
    <location>
        <begin position="1009"/>
        <end position="1037"/>
    </location>
</feature>
<evidence type="ECO:0000259" key="3">
    <source>
        <dbReference type="PROSITE" id="PS50018"/>
    </source>
</evidence>
<dbReference type="RefSeq" id="XP_025363835.1">
    <property type="nucleotide sequence ID" value="XM_025505763.1"/>
</dbReference>
<dbReference type="InterPro" id="IPR001936">
    <property type="entry name" value="RasGAP_dom"/>
</dbReference>
<name>A0A316UZ81_9BASI</name>
<feature type="region of interest" description="Disordered" evidence="2">
    <location>
        <begin position="141"/>
        <end position="300"/>
    </location>
</feature>
<proteinExistence type="predicted"/>
<dbReference type="Pfam" id="PF00616">
    <property type="entry name" value="RasGAP"/>
    <property type="match status" value="1"/>
</dbReference>
<dbReference type="Proteomes" id="UP000245884">
    <property type="component" value="Unassembled WGS sequence"/>
</dbReference>
<keyword evidence="5" id="KW-1185">Reference proteome</keyword>
<accession>A0A316UZ81</accession>
<feature type="compositionally biased region" description="Polar residues" evidence="2">
    <location>
        <begin position="525"/>
        <end position="545"/>
    </location>
</feature>
<feature type="compositionally biased region" description="Basic and acidic residues" evidence="2">
    <location>
        <begin position="504"/>
        <end position="516"/>
    </location>
</feature>
<dbReference type="SUPFAM" id="SSF48350">
    <property type="entry name" value="GTPase activation domain, GAP"/>
    <property type="match status" value="1"/>
</dbReference>
<keyword evidence="1" id="KW-0343">GTPase activation</keyword>
<feature type="compositionally biased region" description="Polar residues" evidence="2">
    <location>
        <begin position="248"/>
        <end position="264"/>
    </location>
</feature>
<feature type="region of interest" description="Disordered" evidence="2">
    <location>
        <begin position="498"/>
        <end position="545"/>
    </location>
</feature>
<feature type="compositionally biased region" description="Basic and acidic residues" evidence="2">
    <location>
        <begin position="201"/>
        <end position="215"/>
    </location>
</feature>
<feature type="compositionally biased region" description="Polar residues" evidence="2">
    <location>
        <begin position="1019"/>
        <end position="1029"/>
    </location>
</feature>
<dbReference type="GO" id="GO:0005096">
    <property type="term" value="F:GTPase activator activity"/>
    <property type="evidence" value="ECO:0007669"/>
    <property type="project" value="UniProtKB-KW"/>
</dbReference>
<dbReference type="OrthoDB" id="775356at2759"/>
<reference evidence="4 5" key="1">
    <citation type="journal article" date="2018" name="Mol. Biol. Evol.">
        <title>Broad Genomic Sampling Reveals a Smut Pathogenic Ancestry of the Fungal Clade Ustilaginomycotina.</title>
        <authorList>
            <person name="Kijpornyongpan T."/>
            <person name="Mondo S.J."/>
            <person name="Barry K."/>
            <person name="Sandor L."/>
            <person name="Lee J."/>
            <person name="Lipzen A."/>
            <person name="Pangilinan J."/>
            <person name="LaButti K."/>
            <person name="Hainaut M."/>
            <person name="Henrissat B."/>
            <person name="Grigoriev I.V."/>
            <person name="Spatafora J.W."/>
            <person name="Aime M.C."/>
        </authorList>
    </citation>
    <scope>NUCLEOTIDE SEQUENCE [LARGE SCALE GENOMIC DNA]</scope>
    <source>
        <strain evidence="4 5">MCA 5214</strain>
    </source>
</reference>
<feature type="compositionally biased region" description="Pro residues" evidence="2">
    <location>
        <begin position="56"/>
        <end position="65"/>
    </location>
</feature>
<feature type="compositionally biased region" description="Low complexity" evidence="2">
    <location>
        <begin position="25"/>
        <end position="41"/>
    </location>
</feature>
<dbReference type="GeneID" id="37027586"/>
<feature type="compositionally biased region" description="Polar residues" evidence="2">
    <location>
        <begin position="1173"/>
        <end position="1199"/>
    </location>
</feature>
<feature type="compositionally biased region" description="Low complexity" evidence="2">
    <location>
        <begin position="291"/>
        <end position="300"/>
    </location>
</feature>
<feature type="compositionally biased region" description="Polar residues" evidence="2">
    <location>
        <begin position="187"/>
        <end position="197"/>
    </location>
</feature>
<dbReference type="SMART" id="SM00323">
    <property type="entry name" value="RasGAP"/>
    <property type="match status" value="1"/>
</dbReference>
<feature type="compositionally biased region" description="Polar residues" evidence="2">
    <location>
        <begin position="571"/>
        <end position="583"/>
    </location>
</feature>
<dbReference type="EMBL" id="KZ819664">
    <property type="protein sequence ID" value="PWN29223.1"/>
    <property type="molecule type" value="Genomic_DNA"/>
</dbReference>
<feature type="domain" description="Ras-GAP" evidence="3">
    <location>
        <begin position="766"/>
        <end position="968"/>
    </location>
</feature>
<feature type="region of interest" description="Disordered" evidence="2">
    <location>
        <begin position="1"/>
        <end position="110"/>
    </location>
</feature>
<dbReference type="Gene3D" id="1.10.506.10">
    <property type="entry name" value="GTPase Activation - p120gap, domain 1"/>
    <property type="match status" value="1"/>
</dbReference>
<sequence length="1321" mass="142060">MSRQRAALDGRGRADEINRRPPRRASPIASSRPPQSHSRSSPPSPPPPPRRRDSQPSPPPPPRPAIPASASTSTATQQAASTPQTNRIQDRSFPSTYLTEPDDYSPEEDYQRLLQRQFLQRLRTIERPNSISLLSKLKTPNVFGSNRNAVSSPPQTSYSGDQSAPPFNTTLPQQTSSPTASAMPASYTNSIMTSASVVESEGNKRRGLPREHGEVSQEVEIWSPDHRTIGSSSRNLFGPKVSRKLTRHSSTTSHRLPTANSSPTAAAHEPGRFKQFSPARLREKPSKLKFGSSSGGSTSSYSVLPATLAGSWKKGKLTLRDNDVLYILEDGALLHPLRTSALKPTDVRPVDESLLGRHNVLGIFALPSNFAGGRGSEWDAASPLSPSADSSSLDTTSPLVTPILLCFPSSIKMRHWQALLRCCGTSDIYGSSSSIPKGGTHRWHRQIDVHISAFRLLHPAVSAASPSPTRPQEISLPLVATSEAPPSPTNALSRIKSTISDASARQDGDDSGEIRPKPRPAVLERSTSAMSQASITSTASGDLSATSYDDSYATGTGSTAGPISGGGAPATVSSYGSQTQLTGSAKLEQARKERDRESSSAPSAPSAPSINFTSLCCTLLCDDVILGRTEARSPHTASGSVSWDDPTITLYNPPAPKSLRIDLLAGLSGARGHQHKVMTLGSVELPIDTMRRGEDIEGWFPVWNSASRDIGYPLSSLGDECVGELNCKIKVEELAVLQRRKYKDIERILNQQDLAQLITGLAYHLNESTLMDHLVEIFTSSGTIADRLINLIDAEQPTWGKAPLELLFRSHSLVTRCLEKFQRIHCQHWLDASIGDLVRRICEERISVDSDAVQASNEGVPTLAMNSKDADTLHSWVVAIWESIYVNRSKCPTDLQRVLTKVRQATNAAFPSQGPSAGVQGVGCFVFLRLMCAAMINPQLYGLTATMPEPEVGKTLKSIAKVLNALANKRGSTAHYDQDLGQLNDFLHEQSNAFDDYIVSVSSHIETAPSTEADRSLGHTASSSSTQANKPKPGRGDVNEILLQRTVDKKSSHLPLLHRESILTGPYMLDLPAALAAFVSYVARSTDACILDGVEHRQGVEERTVGSTVQSLVEACYELEGLVGYYIDRAGFDPQPLSLVEWAQVTTHSTSTPYSVVATGRDLVSRPSVAVLSGTQAETTSRGPTGGSASADQQQQKKLTSSRRRATVSAAPNRVVPPPPLVGLAGQGESEAQRQQLINTLSRQHQLHRPSPNGRGTRPGTSSGQSLRRRSMDTALSTSASLPQAIAISEQHRSFGGGGGGGGAGGSGGEGKKPRWWKRIV</sequence>
<evidence type="ECO:0000256" key="1">
    <source>
        <dbReference type="ARBA" id="ARBA00022468"/>
    </source>
</evidence>
<feature type="compositionally biased region" description="Low complexity" evidence="2">
    <location>
        <begin position="599"/>
        <end position="608"/>
    </location>
</feature>
<feature type="compositionally biased region" description="Low complexity" evidence="2">
    <location>
        <begin position="175"/>
        <end position="186"/>
    </location>
</feature>
<feature type="compositionally biased region" description="Polar residues" evidence="2">
    <location>
        <begin position="142"/>
        <end position="174"/>
    </location>
</feature>
<evidence type="ECO:0000256" key="2">
    <source>
        <dbReference type="SAM" id="MobiDB-lite"/>
    </source>
</evidence>
<protein>
    <recommendedName>
        <fullName evidence="3">Ras-GAP domain-containing protein</fullName>
    </recommendedName>
</protein>
<feature type="compositionally biased region" description="Low complexity" evidence="2">
    <location>
        <begin position="66"/>
        <end position="85"/>
    </location>
</feature>
<gene>
    <name evidence="4" type="ORF">BDZ90DRAFT_231203</name>
</gene>
<dbReference type="InterPro" id="IPR008936">
    <property type="entry name" value="Rho_GTPase_activation_prot"/>
</dbReference>
<dbReference type="InterPro" id="IPR039360">
    <property type="entry name" value="Ras_GTPase"/>
</dbReference>
<feature type="compositionally biased region" description="Polar residues" evidence="2">
    <location>
        <begin position="1233"/>
        <end position="1244"/>
    </location>
</feature>
<feature type="compositionally biased region" description="Basic and acidic residues" evidence="2">
    <location>
        <begin position="1"/>
        <end position="19"/>
    </location>
</feature>
<feature type="compositionally biased region" description="Basic and acidic residues" evidence="2">
    <location>
        <begin position="588"/>
        <end position="598"/>
    </location>
</feature>
<dbReference type="PROSITE" id="PS50018">
    <property type="entry name" value="RAS_GTPASE_ACTIV_2"/>
    <property type="match status" value="1"/>
</dbReference>
<evidence type="ECO:0000313" key="5">
    <source>
        <dbReference type="Proteomes" id="UP000245884"/>
    </source>
</evidence>
<dbReference type="PANTHER" id="PTHR10194:SF60">
    <property type="entry name" value="RAS GTPASE-ACTIVATING PROTEIN RASKOL"/>
    <property type="match status" value="1"/>
</dbReference>
<feature type="region of interest" description="Disordered" evidence="2">
    <location>
        <begin position="1292"/>
        <end position="1321"/>
    </location>
</feature>
<organism evidence="4 5">
    <name type="scientific">Jaminaea rosea</name>
    <dbReference type="NCBI Taxonomy" id="1569628"/>
    <lineage>
        <taxon>Eukaryota</taxon>
        <taxon>Fungi</taxon>
        <taxon>Dikarya</taxon>
        <taxon>Basidiomycota</taxon>
        <taxon>Ustilaginomycotina</taxon>
        <taxon>Exobasidiomycetes</taxon>
        <taxon>Microstromatales</taxon>
        <taxon>Microstromatales incertae sedis</taxon>
        <taxon>Jaminaea</taxon>
    </lineage>
</organism>
<evidence type="ECO:0000313" key="4">
    <source>
        <dbReference type="EMBL" id="PWN29223.1"/>
    </source>
</evidence>
<dbReference type="STRING" id="1569628.A0A316UZ81"/>